<gene>
    <name evidence="2" type="ORF">HMPREF3213_03072</name>
</gene>
<name>A0A133KF93_HEYCO</name>
<dbReference type="EMBL" id="LRPN01000148">
    <property type="protein sequence ID" value="KWZ78216.1"/>
    <property type="molecule type" value="Genomic_DNA"/>
</dbReference>
<dbReference type="Proteomes" id="UP000070376">
    <property type="component" value="Unassembled WGS sequence"/>
</dbReference>
<reference evidence="3" key="1">
    <citation type="submission" date="2016-01" db="EMBL/GenBank/DDBJ databases">
        <authorList>
            <person name="Mitreva M."/>
            <person name="Pepin K.H."/>
            <person name="Mihindukulasuriya K.A."/>
            <person name="Fulton R."/>
            <person name="Fronick C."/>
            <person name="O'Laughlin M."/>
            <person name="Miner T."/>
            <person name="Herter B."/>
            <person name="Rosa B.A."/>
            <person name="Cordes M."/>
            <person name="Tomlinson C."/>
            <person name="Wollam A."/>
            <person name="Palsikar V.B."/>
            <person name="Mardis E.R."/>
            <person name="Wilson R.K."/>
        </authorList>
    </citation>
    <scope>NUCLEOTIDE SEQUENCE [LARGE SCALE GENOMIC DNA]</scope>
    <source>
        <strain evidence="3">GED7749B</strain>
    </source>
</reference>
<dbReference type="AlphaFoldDB" id="A0A133KF93"/>
<protein>
    <submittedName>
        <fullName evidence="2">Uncharacterized protein</fullName>
    </submittedName>
</protein>
<proteinExistence type="predicted"/>
<evidence type="ECO:0000313" key="3">
    <source>
        <dbReference type="Proteomes" id="UP000070376"/>
    </source>
</evidence>
<feature type="region of interest" description="Disordered" evidence="1">
    <location>
        <begin position="1"/>
        <end position="27"/>
    </location>
</feature>
<comment type="caution">
    <text evidence="2">The sequence shown here is derived from an EMBL/GenBank/DDBJ whole genome shotgun (WGS) entry which is preliminary data.</text>
</comment>
<organism evidence="2 3">
    <name type="scientific">Heyndrickxia coagulans</name>
    <name type="common">Weizmannia coagulans</name>
    <dbReference type="NCBI Taxonomy" id="1398"/>
    <lineage>
        <taxon>Bacteria</taxon>
        <taxon>Bacillati</taxon>
        <taxon>Bacillota</taxon>
        <taxon>Bacilli</taxon>
        <taxon>Bacillales</taxon>
        <taxon>Bacillaceae</taxon>
        <taxon>Heyndrickxia</taxon>
    </lineage>
</organism>
<sequence length="164" mass="17725">MAASIAGKPVTMAAKHPASRPGRMPEIGSKRSAAIGCTHGGITAGKPFSRGGQITCTTRVRMPKNESKRSAAIGYTYGGRQSPGKPVPVAVINHLHLHIHSYPGMVRNHGHKPRNGRCRPAGIPCYSKQYQHKTFIIGDFRKALAFAVTINKKGGFKWERSKNG</sequence>
<evidence type="ECO:0000313" key="2">
    <source>
        <dbReference type="EMBL" id="KWZ78216.1"/>
    </source>
</evidence>
<accession>A0A133KF93</accession>
<evidence type="ECO:0000256" key="1">
    <source>
        <dbReference type="SAM" id="MobiDB-lite"/>
    </source>
</evidence>